<evidence type="ECO:0000313" key="1">
    <source>
        <dbReference type="EMBL" id="MBE0128430.1"/>
    </source>
</evidence>
<accession>A0A8I0SZC0</accession>
<evidence type="ECO:0000313" key="2">
    <source>
        <dbReference type="Proteomes" id="UP000656723"/>
    </source>
</evidence>
<sequence length="184" mass="21250">MKLYFVSDDAFFLLGAESIASGMVNMSSETIQVTTPQFTRYFEENDVIFLAIYSGMVKEFILNNQTIKKCHLILIYNHPITFSAHGAYPWVMPKNITRSDLVSVIHRVKMAPPVRREIVRRKVFEVFERLCNGWSIDEIAKCLDMGPKYVNYIKRCSYLRYGLTNCNATATLVCRDICLLKEII</sequence>
<gene>
    <name evidence="1" type="ORF">FOT72_10520</name>
</gene>
<dbReference type="AlphaFoldDB" id="A0A8I0SZC0"/>
<dbReference type="Proteomes" id="UP000656723">
    <property type="component" value="Unassembled WGS sequence"/>
</dbReference>
<comment type="caution">
    <text evidence="1">The sequence shown here is derived from an EMBL/GenBank/DDBJ whole genome shotgun (WGS) entry which is preliminary data.</text>
</comment>
<reference evidence="1" key="1">
    <citation type="submission" date="2019-07" db="EMBL/GenBank/DDBJ databases">
        <title>KPC-2 carbapenem resistent Enterobacterales isolates from Germany.</title>
        <authorList>
            <person name="Yao Y."/>
            <person name="Falgenhauer L."/>
            <person name="Imirzalioglu C."/>
            <person name="Chakraborty T."/>
        </authorList>
    </citation>
    <scope>NUCLEOTIDE SEQUENCE</scope>
    <source>
        <strain evidence="1">CA13304</strain>
    </source>
</reference>
<organism evidence="1 2">
    <name type="scientific">Citrobacter amalonaticus</name>
    <dbReference type="NCBI Taxonomy" id="35703"/>
    <lineage>
        <taxon>Bacteria</taxon>
        <taxon>Pseudomonadati</taxon>
        <taxon>Pseudomonadota</taxon>
        <taxon>Gammaproteobacteria</taxon>
        <taxon>Enterobacterales</taxon>
        <taxon>Enterobacteriaceae</taxon>
        <taxon>Citrobacter</taxon>
    </lineage>
</organism>
<protein>
    <submittedName>
        <fullName evidence="1">Uncharacterized protein</fullName>
    </submittedName>
</protein>
<name>A0A8I0SZC0_CITAM</name>
<proteinExistence type="predicted"/>
<dbReference type="EMBL" id="VKME01000008">
    <property type="protein sequence ID" value="MBE0128430.1"/>
    <property type="molecule type" value="Genomic_DNA"/>
</dbReference>
<dbReference type="RefSeq" id="WP_192478390.1">
    <property type="nucleotide sequence ID" value="NZ_VKME01000008.1"/>
</dbReference>